<evidence type="ECO:0000259" key="1">
    <source>
        <dbReference type="Pfam" id="PF01902"/>
    </source>
</evidence>
<dbReference type="SUPFAM" id="SSF52402">
    <property type="entry name" value="Adenine nucleotide alpha hydrolases-like"/>
    <property type="match status" value="1"/>
</dbReference>
<dbReference type="EMBL" id="FTLX01000004">
    <property type="protein sequence ID" value="SIQ92045.1"/>
    <property type="molecule type" value="Genomic_DNA"/>
</dbReference>
<dbReference type="AlphaFoldDB" id="A0A1N6WPR9"/>
<dbReference type="OrthoDB" id="3572539at2"/>
<evidence type="ECO:0000313" key="3">
    <source>
        <dbReference type="EMBL" id="SIQ92045.1"/>
    </source>
</evidence>
<dbReference type="Proteomes" id="UP000215545">
    <property type="component" value="Unassembled WGS sequence"/>
</dbReference>
<dbReference type="Proteomes" id="UP000186385">
    <property type="component" value="Unassembled WGS sequence"/>
</dbReference>
<sequence>MTHRYALSWSGGKDCMMALHKLQKQHVDVVCLITTAPIETGRTFGHDEKMELIESQSRMLGIPVHFIRCRYDHYTADFIADLRLLNESFSLDGIAYGDIYTDAHFEWGETTAAAADLQAFFPLRATPSAAANMLEEFIDTGYKATVIRVRKDKLSLDYLGRELDPSFAADIARTDCCPMGENGEYHTFVHDGPLFQSPIPLQKGKILESEATYRLELNNR</sequence>
<protein>
    <submittedName>
        <fullName evidence="3">MJ0570-related uncharacterized domain-containing protein</fullName>
    </submittedName>
</protein>
<dbReference type="InterPro" id="IPR002761">
    <property type="entry name" value="Diphthami_syn_dom"/>
</dbReference>
<dbReference type="Gene3D" id="3.90.1490.10">
    <property type="entry name" value="putative n-type atp pyrophosphatase, domain 2"/>
    <property type="match status" value="1"/>
</dbReference>
<dbReference type="Pfam" id="PF01902">
    <property type="entry name" value="Diphthami_syn_2"/>
    <property type="match status" value="1"/>
</dbReference>
<feature type="domain" description="Diphthamide synthase" evidence="1">
    <location>
        <begin position="6"/>
        <end position="213"/>
    </location>
</feature>
<reference evidence="2" key="3">
    <citation type="submission" date="2017-03" db="EMBL/GenBank/DDBJ databases">
        <authorList>
            <person name="Dastager S.G."/>
            <person name="Neurgaonkar P.S."/>
            <person name="Dharne M.S."/>
        </authorList>
    </citation>
    <scope>NUCLEOTIDE SEQUENCE</scope>
    <source>
        <strain evidence="2">DSM 25145</strain>
    </source>
</reference>
<evidence type="ECO:0000313" key="5">
    <source>
        <dbReference type="Proteomes" id="UP000215545"/>
    </source>
</evidence>
<dbReference type="InterPro" id="IPR014729">
    <property type="entry name" value="Rossmann-like_a/b/a_fold"/>
</dbReference>
<dbReference type="EMBL" id="MWSK01000004">
    <property type="protein sequence ID" value="OXS78003.1"/>
    <property type="molecule type" value="Genomic_DNA"/>
</dbReference>
<reference evidence="5" key="2">
    <citation type="submission" date="2017-03" db="EMBL/GenBank/DDBJ databases">
        <title>Bacillus sp. V-88(T) DSM27956, whole genome shotgun sequencing project.</title>
        <authorList>
            <person name="Dastager S.G."/>
            <person name="Neurgaonkar P.S."/>
            <person name="Dharne M.S."/>
        </authorList>
    </citation>
    <scope>NUCLEOTIDE SEQUENCE [LARGE SCALE GENOMIC DNA]</scope>
    <source>
        <strain evidence="5">DSM 25145</strain>
    </source>
</reference>
<reference evidence="3 4" key="1">
    <citation type="submission" date="2017-01" db="EMBL/GenBank/DDBJ databases">
        <authorList>
            <person name="Mah S.A."/>
            <person name="Swanson W.J."/>
            <person name="Moy G.W."/>
            <person name="Vacquier V.D."/>
        </authorList>
    </citation>
    <scope>NUCLEOTIDE SEQUENCE [LARGE SCALE GENOMIC DNA]</scope>
    <source>
        <strain evidence="3 4">NIO-1016</strain>
    </source>
</reference>
<dbReference type="RefSeq" id="WP_045851915.1">
    <property type="nucleotide sequence ID" value="NZ_FTLX01000004.1"/>
</dbReference>
<evidence type="ECO:0000313" key="2">
    <source>
        <dbReference type="EMBL" id="OXS78003.1"/>
    </source>
</evidence>
<name>A0A1N6WPR9_9BACI</name>
<proteinExistence type="predicted"/>
<gene>
    <name evidence="2" type="ORF">B1B05_10385</name>
    <name evidence="3" type="ORF">SAMN05443094_104241</name>
</gene>
<accession>A0A1N6WPR9</accession>
<dbReference type="STRING" id="1017273.SAMN05443094_104241"/>
<keyword evidence="5" id="KW-1185">Reference proteome</keyword>
<organism evidence="3 4">
    <name type="scientific">Domibacillus enclensis</name>
    <dbReference type="NCBI Taxonomy" id="1017273"/>
    <lineage>
        <taxon>Bacteria</taxon>
        <taxon>Bacillati</taxon>
        <taxon>Bacillota</taxon>
        <taxon>Bacilli</taxon>
        <taxon>Bacillales</taxon>
        <taxon>Bacillaceae</taxon>
        <taxon>Domibacillus</taxon>
    </lineage>
</organism>
<evidence type="ECO:0000313" key="4">
    <source>
        <dbReference type="Proteomes" id="UP000186385"/>
    </source>
</evidence>
<dbReference type="Gene3D" id="3.40.50.620">
    <property type="entry name" value="HUPs"/>
    <property type="match status" value="1"/>
</dbReference>